<keyword evidence="3" id="KW-1185">Reference proteome</keyword>
<evidence type="ECO:0000256" key="1">
    <source>
        <dbReference type="PIRNR" id="PIRNR037989"/>
    </source>
</evidence>
<evidence type="ECO:0000313" key="2">
    <source>
        <dbReference type="EMBL" id="KAG0721959.1"/>
    </source>
</evidence>
<keyword evidence="1" id="KW-0576">Peroxisome</keyword>
<protein>
    <recommendedName>
        <fullName evidence="1">Peroxisomal leader peptide-processing protease</fullName>
        <ecNumber evidence="1">3.4.21.-</ecNumber>
    </recommendedName>
</protein>
<dbReference type="InterPro" id="IPR039245">
    <property type="entry name" value="TYSND1/DEG15"/>
</dbReference>
<dbReference type="InterPro" id="IPR009003">
    <property type="entry name" value="Peptidase_S1_PA"/>
</dbReference>
<dbReference type="GO" id="GO:0004252">
    <property type="term" value="F:serine-type endopeptidase activity"/>
    <property type="evidence" value="ECO:0007669"/>
    <property type="project" value="InterPro"/>
</dbReference>
<dbReference type="InterPro" id="IPR043504">
    <property type="entry name" value="Peptidase_S1_PA_chymotrypsin"/>
</dbReference>
<dbReference type="SUPFAM" id="SSF50494">
    <property type="entry name" value="Trypsin-like serine proteases"/>
    <property type="match status" value="1"/>
</dbReference>
<dbReference type="GO" id="GO:0031998">
    <property type="term" value="P:regulation of fatty acid beta-oxidation"/>
    <property type="evidence" value="ECO:0007669"/>
    <property type="project" value="TreeGrafter"/>
</dbReference>
<dbReference type="EMBL" id="JACEEZ010010223">
    <property type="protein sequence ID" value="KAG0721959.1"/>
    <property type="molecule type" value="Genomic_DNA"/>
</dbReference>
<dbReference type="EC" id="3.4.21.-" evidence="1"/>
<reference evidence="2" key="1">
    <citation type="submission" date="2020-07" db="EMBL/GenBank/DDBJ databases">
        <title>The High-quality genome of the commercially important snow crab, Chionoecetes opilio.</title>
        <authorList>
            <person name="Jeong J.-H."/>
            <person name="Ryu S."/>
        </authorList>
    </citation>
    <scope>NUCLEOTIDE SEQUENCE</scope>
    <source>
        <strain evidence="2">MADBK_172401_WGS</strain>
        <tissue evidence="2">Digestive gland</tissue>
    </source>
</reference>
<dbReference type="PANTHER" id="PTHR21004:SF0">
    <property type="entry name" value="PEROXISOMAL LEADER PEPTIDE-PROCESSING PROTEASE"/>
    <property type="match status" value="1"/>
</dbReference>
<proteinExistence type="inferred from homology"/>
<dbReference type="PANTHER" id="PTHR21004">
    <property type="entry name" value="SERINE PROTEASE-RELATED"/>
    <property type="match status" value="1"/>
</dbReference>
<evidence type="ECO:0000313" key="3">
    <source>
        <dbReference type="Proteomes" id="UP000770661"/>
    </source>
</evidence>
<keyword evidence="1" id="KW-0378">Hydrolase</keyword>
<comment type="PTM">
    <text evidence="1">The full-lengh TYSND1 is the active the proteolytic processing of PTS1- and PTS2-proteins and in self-cleavage, and intermolecular self-cleavage of TYSND1 down-regulates its protease activity.</text>
</comment>
<dbReference type="OrthoDB" id="17845at2759"/>
<name>A0A8J4YFJ4_CHIOP</name>
<comment type="function">
    <text evidence="1">Peroxisomal protease that mediates both the removal of the leader peptide from proteins containing a PTS2 target sequence and processes several PTS1-containing proteins. Catalyzes the processing of PTS1-proteins involved in the peroxisomal beta-oxidation of fatty acids.</text>
</comment>
<dbReference type="AlphaFoldDB" id="A0A8J4YFJ4"/>
<dbReference type="GO" id="GO:0005777">
    <property type="term" value="C:peroxisome"/>
    <property type="evidence" value="ECO:0007669"/>
    <property type="project" value="UniProtKB-SubCell"/>
</dbReference>
<dbReference type="Pfam" id="PF13365">
    <property type="entry name" value="Trypsin_2"/>
    <property type="match status" value="1"/>
</dbReference>
<sequence length="674" mass="71936">MQGYGVIVKCSQLVDGANQDLSCSGMYLGHGIVLTHGMLLVDLLKDKMAQVVIEELSTRGYCARTTQQTNVLNSIFKEVQAEFQVILPSKQYAEEVVGINSDPCTSAGIESCPQRLTDIPCQNECFVPHTESDGFQTADAHINRIILQPGVHENLDSLMPASQGWKLLEENQSGIPPNVEKIIMSTFVVLTLSGKGWINEEADHKVVEAAKEILSASITLKKGNFVYIESTPFGSISPSIFLNSLSHGIICNTGPIGQEILLTDARCITGSEGAPVFVLGRGQRWPCALVISPFCWRGGEWLGLTLLVSLGPVLQTLIQSYNSSPLSLPNNIAAQKNFHPTCSTTAAVAPQSMNGFIDRNIMEGPLKDVSQSVVCIKSGEGWGSGLVISTSPGIILTCAHVTYKAIDKEVIVILSDHRRTKGTVIHQTQPLTTRAKGLVPPSAGFSMWDLAVVVTSSPLTQALPLATTLPPQGLGVVVAGYGMFPPRILPTPTLSRGVISKVITLPSSSLHLPASLVSDGSSERHTVAASDCNSNLMSDATSKQSITTSQHNYSVKRELKSDSSHCLMKLSRFPSGNIKKCVPVPVVMQTTCAVYAGSSGGPVVAVHPVHGLQVVGVVVCNMRDSGSVTFPHINLAIPIPTIATILNTFLKTRGENLSPPAARPFSLSEVVLLL</sequence>
<accession>A0A8J4YFJ4</accession>
<comment type="similarity">
    <text evidence="1">Belongs to the peptidase S1B family.</text>
</comment>
<dbReference type="GO" id="GO:0016485">
    <property type="term" value="P:protein processing"/>
    <property type="evidence" value="ECO:0007669"/>
    <property type="project" value="InterPro"/>
</dbReference>
<comment type="caution">
    <text evidence="2">The sequence shown here is derived from an EMBL/GenBank/DDBJ whole genome shotgun (WGS) entry which is preliminary data.</text>
</comment>
<dbReference type="Gene3D" id="2.40.10.10">
    <property type="entry name" value="Trypsin-like serine proteases"/>
    <property type="match status" value="2"/>
</dbReference>
<keyword evidence="1 2" id="KW-0645">Protease</keyword>
<comment type="subcellular location">
    <subcellularLocation>
        <location evidence="1">Peroxisome</location>
    </subcellularLocation>
</comment>
<dbReference type="Proteomes" id="UP000770661">
    <property type="component" value="Unassembled WGS sequence"/>
</dbReference>
<keyword evidence="1" id="KW-0720">Serine protease</keyword>
<organism evidence="2 3">
    <name type="scientific">Chionoecetes opilio</name>
    <name type="common">Atlantic snow crab</name>
    <name type="synonym">Cancer opilio</name>
    <dbReference type="NCBI Taxonomy" id="41210"/>
    <lineage>
        <taxon>Eukaryota</taxon>
        <taxon>Metazoa</taxon>
        <taxon>Ecdysozoa</taxon>
        <taxon>Arthropoda</taxon>
        <taxon>Crustacea</taxon>
        <taxon>Multicrustacea</taxon>
        <taxon>Malacostraca</taxon>
        <taxon>Eumalacostraca</taxon>
        <taxon>Eucarida</taxon>
        <taxon>Decapoda</taxon>
        <taxon>Pleocyemata</taxon>
        <taxon>Brachyura</taxon>
        <taxon>Eubrachyura</taxon>
        <taxon>Majoidea</taxon>
        <taxon>Majidae</taxon>
        <taxon>Chionoecetes</taxon>
    </lineage>
</organism>
<gene>
    <name evidence="2" type="primary">Tysnd1</name>
    <name evidence="2" type="ORF">GWK47_045391</name>
</gene>